<evidence type="ECO:0008006" key="4">
    <source>
        <dbReference type="Google" id="ProtNLM"/>
    </source>
</evidence>
<sequence length="94" mass="11085">MGVKDKEIFNAIAYHTTGRRNMTMLEKMIYLADYIEPLRKYPGVSEIRELTYNDINKAVLRSFDNTIKYVIDRGQMIHPNTIEGRNYLIKILED</sequence>
<dbReference type="GO" id="GO:0046872">
    <property type="term" value="F:metal ion binding"/>
    <property type="evidence" value="ECO:0007669"/>
    <property type="project" value="UniProtKB-KW"/>
</dbReference>
<organism evidence="3">
    <name type="scientific">bioreactor metagenome</name>
    <dbReference type="NCBI Taxonomy" id="1076179"/>
    <lineage>
        <taxon>unclassified sequences</taxon>
        <taxon>metagenomes</taxon>
        <taxon>ecological metagenomes</taxon>
    </lineage>
</organism>
<dbReference type="EMBL" id="VSSQ01050540">
    <property type="protein sequence ID" value="MPN04623.1"/>
    <property type="molecule type" value="Genomic_DNA"/>
</dbReference>
<keyword evidence="2" id="KW-0378">Hydrolase</keyword>
<proteinExistence type="predicted"/>
<reference evidence="3" key="1">
    <citation type="submission" date="2019-08" db="EMBL/GenBank/DDBJ databases">
        <authorList>
            <person name="Kucharzyk K."/>
            <person name="Murdoch R.W."/>
            <person name="Higgins S."/>
            <person name="Loffler F."/>
        </authorList>
    </citation>
    <scope>NUCLEOTIDE SEQUENCE</scope>
</reference>
<evidence type="ECO:0000256" key="2">
    <source>
        <dbReference type="ARBA" id="ARBA00022801"/>
    </source>
</evidence>
<keyword evidence="1" id="KW-0479">Metal-binding</keyword>
<evidence type="ECO:0000313" key="3">
    <source>
        <dbReference type="EMBL" id="MPN04623.1"/>
    </source>
</evidence>
<protein>
    <recommendedName>
        <fullName evidence="4">HD domain-containing protein</fullName>
    </recommendedName>
</protein>
<dbReference type="AlphaFoldDB" id="A0A645EVT9"/>
<dbReference type="PANTHER" id="PTHR35795">
    <property type="entry name" value="SLR1885 PROTEIN"/>
    <property type="match status" value="1"/>
</dbReference>
<dbReference type="Gene3D" id="1.10.3210.10">
    <property type="entry name" value="Hypothetical protein af1432"/>
    <property type="match status" value="1"/>
</dbReference>
<accession>A0A645EVT9</accession>
<dbReference type="InterPro" id="IPR005249">
    <property type="entry name" value="YqeK"/>
</dbReference>
<dbReference type="GO" id="GO:0016787">
    <property type="term" value="F:hydrolase activity"/>
    <property type="evidence" value="ECO:0007669"/>
    <property type="project" value="UniProtKB-KW"/>
</dbReference>
<evidence type="ECO:0000256" key="1">
    <source>
        <dbReference type="ARBA" id="ARBA00022723"/>
    </source>
</evidence>
<comment type="caution">
    <text evidence="3">The sequence shown here is derived from an EMBL/GenBank/DDBJ whole genome shotgun (WGS) entry which is preliminary data.</text>
</comment>
<dbReference type="SUPFAM" id="SSF109604">
    <property type="entry name" value="HD-domain/PDEase-like"/>
    <property type="match status" value="1"/>
</dbReference>
<dbReference type="NCBIfam" id="TIGR00488">
    <property type="entry name" value="bis(5'-nucleosyl)-tetraphosphatase (symmetrical) YqeK"/>
    <property type="match status" value="1"/>
</dbReference>
<dbReference type="InterPro" id="IPR051094">
    <property type="entry name" value="Diverse_Catalytic_Enzymes"/>
</dbReference>
<gene>
    <name evidence="3" type="ORF">SDC9_151868</name>
</gene>
<dbReference type="PANTHER" id="PTHR35795:SF1">
    <property type="entry name" value="BIS(5'-NUCLEOSYL)-TETRAPHOSPHATASE, SYMMETRICAL"/>
    <property type="match status" value="1"/>
</dbReference>
<name>A0A645EVT9_9ZZZZ</name>